<dbReference type="InterPro" id="IPR006667">
    <property type="entry name" value="SLC41_membr_dom"/>
</dbReference>
<dbReference type="OrthoDB" id="48232at2759"/>
<proteinExistence type="inferred from homology"/>
<dbReference type="InterPro" id="IPR036739">
    <property type="entry name" value="SLC41_membr_dom_sf"/>
</dbReference>
<evidence type="ECO:0000256" key="8">
    <source>
        <dbReference type="SAM" id="Phobius"/>
    </source>
</evidence>
<sequence length="265" mass="28454">MSSLHQRSVESQYDEMIMLAESALATETSAKENNTTVGGDRIGGEVHHQNQQQHSNTVHSLVGDYRKESVVKILKSRIGWLSAFFLGLILAAVVVERFEELLTHEVELSYFVPLLIGHGGNTGSQSVATVIRAIALKQIKPENTREVLQVLFKEAVSGFIMGGFLGMLVFVLSLVWEGISPLIGLVVAISLPLVSVWANVLGAGLPLFAVKLGFNPAVTSAPLMTTIVDSSGLVIYFLVAQRLMPETLGDVAVKIAEEVGDGSAT</sequence>
<protein>
    <submittedName>
        <fullName evidence="10">Magnesium transporter</fullName>
    </submittedName>
</protein>
<dbReference type="Pfam" id="PF01769">
    <property type="entry name" value="MgtE"/>
    <property type="match status" value="1"/>
</dbReference>
<evidence type="ECO:0000259" key="9">
    <source>
        <dbReference type="Pfam" id="PF01769"/>
    </source>
</evidence>
<evidence type="ECO:0000256" key="4">
    <source>
        <dbReference type="ARBA" id="ARBA00022692"/>
    </source>
</evidence>
<feature type="transmembrane region" description="Helical" evidence="8">
    <location>
        <begin position="221"/>
        <end position="239"/>
    </location>
</feature>
<name>K8FBI9_9CHLO</name>
<evidence type="ECO:0000256" key="6">
    <source>
        <dbReference type="ARBA" id="ARBA00022989"/>
    </source>
</evidence>
<organism evidence="10 11">
    <name type="scientific">Bathycoccus prasinos</name>
    <dbReference type="NCBI Taxonomy" id="41875"/>
    <lineage>
        <taxon>Eukaryota</taxon>
        <taxon>Viridiplantae</taxon>
        <taxon>Chlorophyta</taxon>
        <taxon>Mamiellophyceae</taxon>
        <taxon>Mamiellales</taxon>
        <taxon>Bathycoccaceae</taxon>
        <taxon>Bathycoccus</taxon>
    </lineage>
</organism>
<reference evidence="10 11" key="1">
    <citation type="submission" date="2011-10" db="EMBL/GenBank/DDBJ databases">
        <authorList>
            <person name="Genoscope - CEA"/>
        </authorList>
    </citation>
    <scope>NUCLEOTIDE SEQUENCE [LARGE SCALE GENOMIC DNA]</scope>
    <source>
        <strain evidence="10 11">RCC 1105</strain>
    </source>
</reference>
<evidence type="ECO:0000256" key="2">
    <source>
        <dbReference type="ARBA" id="ARBA00009749"/>
    </source>
</evidence>
<dbReference type="Gene3D" id="1.10.357.20">
    <property type="entry name" value="SLC41 divalent cation transporters, integral membrane domain"/>
    <property type="match status" value="1"/>
</dbReference>
<feature type="transmembrane region" description="Helical" evidence="8">
    <location>
        <begin position="155"/>
        <end position="175"/>
    </location>
</feature>
<dbReference type="GeneID" id="19012354"/>
<evidence type="ECO:0000256" key="1">
    <source>
        <dbReference type="ARBA" id="ARBA00004141"/>
    </source>
</evidence>
<evidence type="ECO:0000256" key="3">
    <source>
        <dbReference type="ARBA" id="ARBA00022448"/>
    </source>
</evidence>
<dbReference type="RefSeq" id="XP_007509868.1">
    <property type="nucleotide sequence ID" value="XM_007509806.1"/>
</dbReference>
<feature type="domain" description="SLC41A/MgtE integral membrane" evidence="9">
    <location>
        <begin position="112"/>
        <end position="239"/>
    </location>
</feature>
<dbReference type="eggNOG" id="ENOG502S2RY">
    <property type="taxonomic scope" value="Eukaryota"/>
</dbReference>
<dbReference type="SUPFAM" id="SSF161093">
    <property type="entry name" value="MgtE membrane domain-like"/>
    <property type="match status" value="1"/>
</dbReference>
<dbReference type="AlphaFoldDB" id="K8FBI9"/>
<evidence type="ECO:0000256" key="7">
    <source>
        <dbReference type="ARBA" id="ARBA00023136"/>
    </source>
</evidence>
<feature type="transmembrane region" description="Helical" evidence="8">
    <location>
        <begin position="182"/>
        <end position="209"/>
    </location>
</feature>
<keyword evidence="4 8" id="KW-0812">Transmembrane</keyword>
<comment type="subcellular location">
    <subcellularLocation>
        <location evidence="1">Membrane</location>
        <topology evidence="1">Multi-pass membrane protein</topology>
    </subcellularLocation>
</comment>
<dbReference type="PANTHER" id="PTHR41394">
    <property type="entry name" value="MAGNESIUM TRANSPORTER MGTE"/>
    <property type="match status" value="1"/>
</dbReference>
<dbReference type="GO" id="GO:0008324">
    <property type="term" value="F:monoatomic cation transmembrane transporter activity"/>
    <property type="evidence" value="ECO:0007669"/>
    <property type="project" value="InterPro"/>
</dbReference>
<accession>K8FBI9</accession>
<comment type="similarity">
    <text evidence="2">Belongs to the SLC41A transporter family.</text>
</comment>
<dbReference type="KEGG" id="bpg:Bathy12g01530"/>
<dbReference type="GO" id="GO:0016020">
    <property type="term" value="C:membrane"/>
    <property type="evidence" value="ECO:0007669"/>
    <property type="project" value="UniProtKB-SubCell"/>
</dbReference>
<evidence type="ECO:0000256" key="5">
    <source>
        <dbReference type="ARBA" id="ARBA00022842"/>
    </source>
</evidence>
<gene>
    <name evidence="10" type="ordered locus">Bathy12g01530</name>
</gene>
<dbReference type="EMBL" id="FO082267">
    <property type="protein sequence ID" value="CCO18983.1"/>
    <property type="molecule type" value="Genomic_DNA"/>
</dbReference>
<dbReference type="STRING" id="41875.K8FBI9"/>
<dbReference type="PANTHER" id="PTHR41394:SF8">
    <property type="entry name" value="MAGNESIUM TRANSPORTER MGTE"/>
    <property type="match status" value="1"/>
</dbReference>
<keyword evidence="3" id="KW-0813">Transport</keyword>
<dbReference type="Proteomes" id="UP000198341">
    <property type="component" value="Chromosome 12"/>
</dbReference>
<keyword evidence="6 8" id="KW-1133">Transmembrane helix</keyword>
<evidence type="ECO:0000313" key="11">
    <source>
        <dbReference type="Proteomes" id="UP000198341"/>
    </source>
</evidence>
<keyword evidence="11" id="KW-1185">Reference proteome</keyword>
<feature type="transmembrane region" description="Helical" evidence="8">
    <location>
        <begin position="78"/>
        <end position="95"/>
    </location>
</feature>
<evidence type="ECO:0000313" key="10">
    <source>
        <dbReference type="EMBL" id="CCO18983.1"/>
    </source>
</evidence>
<keyword evidence="7 8" id="KW-0472">Membrane</keyword>
<keyword evidence="5" id="KW-0460">Magnesium</keyword>